<comment type="cofactor">
    <cofactor evidence="9">
        <name>Mg(2+)</name>
        <dbReference type="ChEBI" id="CHEBI:18420"/>
    </cofactor>
</comment>
<comment type="function">
    <text evidence="9">Reutilizes the intact tripeptide L-alanyl-gamma-D-glutamyl-meso-diaminopimelate by linking it to UDP-N-acetylmuramate.</text>
</comment>
<dbReference type="SUPFAM" id="SSF51984">
    <property type="entry name" value="MurCD N-terminal domain"/>
    <property type="match status" value="1"/>
</dbReference>
<feature type="domain" description="Mur ligase central" evidence="12">
    <location>
        <begin position="109"/>
        <end position="294"/>
    </location>
</feature>
<evidence type="ECO:0000256" key="1">
    <source>
        <dbReference type="ARBA" id="ARBA00022598"/>
    </source>
</evidence>
<dbReference type="Pfam" id="PF01225">
    <property type="entry name" value="Mur_ligase"/>
    <property type="match status" value="1"/>
</dbReference>
<keyword evidence="9" id="KW-0460">Magnesium</keyword>
<dbReference type="InterPro" id="IPR036615">
    <property type="entry name" value="Mur_ligase_C_dom_sf"/>
</dbReference>
<keyword evidence="4 9" id="KW-0067">ATP-binding</keyword>
<evidence type="ECO:0000259" key="11">
    <source>
        <dbReference type="Pfam" id="PF02875"/>
    </source>
</evidence>
<evidence type="ECO:0000256" key="4">
    <source>
        <dbReference type="ARBA" id="ARBA00022840"/>
    </source>
</evidence>
<dbReference type="Pfam" id="PF08245">
    <property type="entry name" value="Mur_ligase_M"/>
    <property type="match status" value="1"/>
</dbReference>
<feature type="domain" description="Mur ligase C-terminal" evidence="11">
    <location>
        <begin position="317"/>
        <end position="437"/>
    </location>
</feature>
<dbReference type="UniPathway" id="UPA00544"/>
<dbReference type="HAMAP" id="MF_02020">
    <property type="entry name" value="Mpl"/>
    <property type="match status" value="1"/>
</dbReference>
<evidence type="ECO:0000256" key="6">
    <source>
        <dbReference type="ARBA" id="ARBA00022984"/>
    </source>
</evidence>
<evidence type="ECO:0000256" key="3">
    <source>
        <dbReference type="ARBA" id="ARBA00022741"/>
    </source>
</evidence>
<keyword evidence="3 9" id="KW-0547">Nucleotide-binding</keyword>
<keyword evidence="1 9" id="KW-0436">Ligase</keyword>
<dbReference type="PANTHER" id="PTHR43445">
    <property type="entry name" value="UDP-N-ACETYLMURAMATE--L-ALANINE LIGASE-RELATED"/>
    <property type="match status" value="1"/>
</dbReference>
<gene>
    <name evidence="9 13" type="primary">mpl</name>
    <name evidence="13" type="ORF">FLL45_00820</name>
</gene>
<evidence type="ECO:0000259" key="12">
    <source>
        <dbReference type="Pfam" id="PF08245"/>
    </source>
</evidence>
<evidence type="ECO:0000256" key="8">
    <source>
        <dbReference type="ARBA" id="ARBA00023316"/>
    </source>
</evidence>
<reference evidence="13 14" key="1">
    <citation type="submission" date="2019-06" db="EMBL/GenBank/DDBJ databases">
        <title>Draft genome of Aliikangiella marina GYP-15.</title>
        <authorList>
            <person name="Wang G."/>
        </authorList>
    </citation>
    <scope>NUCLEOTIDE SEQUENCE [LARGE SCALE GENOMIC DNA]</scope>
    <source>
        <strain evidence="13 14">GYP-15</strain>
    </source>
</reference>
<dbReference type="SUPFAM" id="SSF53244">
    <property type="entry name" value="MurD-like peptide ligases, peptide-binding domain"/>
    <property type="match status" value="1"/>
</dbReference>
<organism evidence="13 14">
    <name type="scientific">Aliikangiella marina</name>
    <dbReference type="NCBI Taxonomy" id="1712262"/>
    <lineage>
        <taxon>Bacteria</taxon>
        <taxon>Pseudomonadati</taxon>
        <taxon>Pseudomonadota</taxon>
        <taxon>Gammaproteobacteria</taxon>
        <taxon>Oceanospirillales</taxon>
        <taxon>Pleioneaceae</taxon>
        <taxon>Aliikangiella</taxon>
    </lineage>
</organism>
<evidence type="ECO:0000259" key="10">
    <source>
        <dbReference type="Pfam" id="PF01225"/>
    </source>
</evidence>
<keyword evidence="14" id="KW-1185">Reference proteome</keyword>
<dbReference type="GO" id="GO:0005524">
    <property type="term" value="F:ATP binding"/>
    <property type="evidence" value="ECO:0007669"/>
    <property type="project" value="UniProtKB-UniRule"/>
</dbReference>
<dbReference type="GO" id="GO:0008360">
    <property type="term" value="P:regulation of cell shape"/>
    <property type="evidence" value="ECO:0007669"/>
    <property type="project" value="UniProtKB-KW"/>
</dbReference>
<dbReference type="GO" id="GO:0009254">
    <property type="term" value="P:peptidoglycan turnover"/>
    <property type="evidence" value="ECO:0007669"/>
    <property type="project" value="UniProtKB-UniRule"/>
</dbReference>
<evidence type="ECO:0000256" key="7">
    <source>
        <dbReference type="ARBA" id="ARBA00023306"/>
    </source>
</evidence>
<feature type="binding site" evidence="9">
    <location>
        <begin position="110"/>
        <end position="116"/>
    </location>
    <ligand>
        <name>ATP</name>
        <dbReference type="ChEBI" id="CHEBI:30616"/>
    </ligand>
</feature>
<dbReference type="InterPro" id="IPR005757">
    <property type="entry name" value="Mpl"/>
</dbReference>
<dbReference type="InterPro" id="IPR036565">
    <property type="entry name" value="Mur-like_cat_sf"/>
</dbReference>
<dbReference type="GO" id="GO:0071555">
    <property type="term" value="P:cell wall organization"/>
    <property type="evidence" value="ECO:0007669"/>
    <property type="project" value="UniProtKB-KW"/>
</dbReference>
<evidence type="ECO:0000256" key="5">
    <source>
        <dbReference type="ARBA" id="ARBA00022960"/>
    </source>
</evidence>
<evidence type="ECO:0000313" key="13">
    <source>
        <dbReference type="EMBL" id="TQV76538.1"/>
    </source>
</evidence>
<dbReference type="InterPro" id="IPR050061">
    <property type="entry name" value="MurCDEF_pg_biosynth"/>
</dbReference>
<evidence type="ECO:0000256" key="9">
    <source>
        <dbReference type="HAMAP-Rule" id="MF_02020"/>
    </source>
</evidence>
<dbReference type="AlphaFoldDB" id="A0A545TH66"/>
<dbReference type="Gene3D" id="3.40.1190.10">
    <property type="entry name" value="Mur-like, catalytic domain"/>
    <property type="match status" value="1"/>
</dbReference>
<keyword evidence="5 9" id="KW-0133">Cell shape</keyword>
<dbReference type="NCBIfam" id="TIGR01081">
    <property type="entry name" value="mpl"/>
    <property type="match status" value="1"/>
</dbReference>
<dbReference type="Pfam" id="PF02875">
    <property type="entry name" value="Mur_ligase_C"/>
    <property type="match status" value="1"/>
</dbReference>
<dbReference type="RefSeq" id="WP_142887898.1">
    <property type="nucleotide sequence ID" value="NZ_VIKR01000001.1"/>
</dbReference>
<dbReference type="OrthoDB" id="9804126at2"/>
<dbReference type="Gene3D" id="3.90.190.20">
    <property type="entry name" value="Mur ligase, C-terminal domain"/>
    <property type="match status" value="1"/>
</dbReference>
<comment type="caution">
    <text evidence="13">The sequence shown here is derived from an EMBL/GenBank/DDBJ whole genome shotgun (WGS) entry which is preliminary data.</text>
</comment>
<dbReference type="EC" id="6.3.2.45" evidence="9"/>
<dbReference type="EMBL" id="VIKR01000001">
    <property type="protein sequence ID" value="TQV76538.1"/>
    <property type="molecule type" value="Genomic_DNA"/>
</dbReference>
<evidence type="ECO:0000256" key="2">
    <source>
        <dbReference type="ARBA" id="ARBA00022618"/>
    </source>
</evidence>
<dbReference type="Proteomes" id="UP000317839">
    <property type="component" value="Unassembled WGS sequence"/>
</dbReference>
<keyword evidence="8 9" id="KW-0961">Cell wall biogenesis/degradation</keyword>
<dbReference type="GO" id="GO:0106418">
    <property type="term" value="F:UDP-N-acetylmuramate-L-alanyl-gamma-D-glutamyl-meso-2,6-diaminoheptanedioate ligase activity"/>
    <property type="evidence" value="ECO:0007669"/>
    <property type="project" value="UniProtKB-EC"/>
</dbReference>
<dbReference type="GO" id="GO:0051301">
    <property type="term" value="P:cell division"/>
    <property type="evidence" value="ECO:0007669"/>
    <property type="project" value="UniProtKB-KW"/>
</dbReference>
<accession>A0A545TH66</accession>
<dbReference type="GO" id="GO:0009252">
    <property type="term" value="P:peptidoglycan biosynthetic process"/>
    <property type="evidence" value="ECO:0007669"/>
    <property type="project" value="UniProtKB-UniRule"/>
</dbReference>
<dbReference type="InterPro" id="IPR013221">
    <property type="entry name" value="Mur_ligase_cen"/>
</dbReference>
<dbReference type="PANTHER" id="PTHR43445:SF5">
    <property type="entry name" value="UDP-N-ACETYLMURAMATE--L-ALANYL-GAMMA-D-GLUTAMYL-MESO-2,6-DIAMINOHEPTANDIOATE LIGASE"/>
    <property type="match status" value="1"/>
</dbReference>
<protein>
    <recommendedName>
        <fullName evidence="9">UDP-N-acetylmuramate--L-alanyl-gamma-D-glutamyl-meso-2,6-diaminoheptandioate ligase</fullName>
        <ecNumber evidence="9">6.3.2.45</ecNumber>
    </recommendedName>
    <alternativeName>
        <fullName evidence="9">Murein peptide ligase</fullName>
    </alternativeName>
    <alternativeName>
        <fullName evidence="9">UDP-N-acetylmuramate:L-alanyl-gamma-D-glutamyl-meso-diaminopimelate ligase</fullName>
    </alternativeName>
</protein>
<evidence type="ECO:0000313" key="14">
    <source>
        <dbReference type="Proteomes" id="UP000317839"/>
    </source>
</evidence>
<dbReference type="SUPFAM" id="SSF53623">
    <property type="entry name" value="MurD-like peptide ligases, catalytic domain"/>
    <property type="match status" value="1"/>
</dbReference>
<keyword evidence="6 9" id="KW-0573">Peptidoglycan synthesis</keyword>
<dbReference type="InterPro" id="IPR004101">
    <property type="entry name" value="Mur_ligase_C"/>
</dbReference>
<proteinExistence type="inferred from homology"/>
<sequence>MHLHILGICGTFMGGIARLAVEKGFKVTGSDRNCYPPMSDQLERLGISLHEGYDAEQLASEPDCVVVGNAMTRGMPVIESLLESTQVYRSGPQWLNENILQDKWVIAAAGTHGKTTTASMIAWILEANGYNPGFLIGGVMENFGVSARLTESPFFVVEADEYDTAFFDKRSKFIHYRARTIIVNNLEFDHADIFDSLSDIEKQFSHVIRTIPKNGLIVKPNNSTAIERVLDKGIWTPVESFGLTGRTDSDWFARKVSEDGSQVEVYFKGQLQGTLNWQLIGDHNVSNALAAISACRHVGVTPESAIAALAGFKNVKRRMELKGEVNGIAVYDDFAHHPTAIETTVSGLRSKVGKNRILATVDLRSNTMKRGVHKDTLIDSVKQTDYCIFHTPDGIDWNFNFDKNTDRITALNSPETIGERLVKEAKPGDSILVMSNGGFGGIHDKILDGLKSKRV</sequence>
<keyword evidence="7 9" id="KW-0131">Cell cycle</keyword>
<comment type="catalytic activity">
    <reaction evidence="9">
        <text>UDP-N-acetyl-alpha-D-muramate + L-alanyl-gamma-D-glutamyl-meso-2,6-diaminopimelate + ATP = UDP-N-acetyl-alpha-D-muramoyl-L-alanyl-gamma-D-glutamyl-meso-2,6-diaminopimelate + ADP + phosphate + H(+)</text>
        <dbReference type="Rhea" id="RHEA:29563"/>
        <dbReference type="ChEBI" id="CHEBI:15378"/>
        <dbReference type="ChEBI" id="CHEBI:30616"/>
        <dbReference type="ChEBI" id="CHEBI:43474"/>
        <dbReference type="ChEBI" id="CHEBI:61401"/>
        <dbReference type="ChEBI" id="CHEBI:70757"/>
        <dbReference type="ChEBI" id="CHEBI:83905"/>
        <dbReference type="ChEBI" id="CHEBI:456216"/>
        <dbReference type="EC" id="6.3.2.45"/>
    </reaction>
</comment>
<keyword evidence="2 9" id="KW-0132">Cell division</keyword>
<feature type="domain" description="Mur ligase N-terminal catalytic" evidence="10">
    <location>
        <begin position="2"/>
        <end position="99"/>
    </location>
</feature>
<comment type="pathway">
    <text evidence="9">Cell wall biogenesis; peptidoglycan recycling.</text>
</comment>
<name>A0A545TH66_9GAMM</name>
<dbReference type="InterPro" id="IPR000713">
    <property type="entry name" value="Mur_ligase_N"/>
</dbReference>
<comment type="similarity">
    <text evidence="9">Belongs to the MurCDEF family. Mpl subfamily.</text>
</comment>
<dbReference type="Gene3D" id="3.40.50.720">
    <property type="entry name" value="NAD(P)-binding Rossmann-like Domain"/>
    <property type="match status" value="1"/>
</dbReference>